<dbReference type="InterPro" id="IPR011583">
    <property type="entry name" value="Chitinase_II/V-like_cat"/>
</dbReference>
<dbReference type="GO" id="GO:0005975">
    <property type="term" value="P:carbohydrate metabolic process"/>
    <property type="evidence" value="ECO:0007669"/>
    <property type="project" value="InterPro"/>
</dbReference>
<dbReference type="InterPro" id="IPR001223">
    <property type="entry name" value="Glyco_hydro18_cat"/>
</dbReference>
<feature type="domain" description="Chitin-binding type-2" evidence="6">
    <location>
        <begin position="746"/>
        <end position="803"/>
    </location>
</feature>
<evidence type="ECO:0008006" key="10">
    <source>
        <dbReference type="Google" id="ProtNLM"/>
    </source>
</evidence>
<protein>
    <recommendedName>
        <fullName evidence="10">GH18 domain-containing protein</fullName>
    </recommendedName>
</protein>
<feature type="region of interest" description="Disordered" evidence="3">
    <location>
        <begin position="725"/>
        <end position="747"/>
    </location>
</feature>
<dbReference type="RefSeq" id="XP_002295112.1">
    <property type="nucleotide sequence ID" value="XM_002295076.1"/>
</dbReference>
<evidence type="ECO:0000256" key="5">
    <source>
        <dbReference type="SAM" id="SignalP"/>
    </source>
</evidence>
<evidence type="ECO:0000256" key="3">
    <source>
        <dbReference type="SAM" id="MobiDB-lite"/>
    </source>
</evidence>
<feature type="region of interest" description="Disordered" evidence="3">
    <location>
        <begin position="242"/>
        <end position="261"/>
    </location>
</feature>
<dbReference type="PaxDb" id="35128-Thaps11963"/>
<dbReference type="Gene3D" id="3.20.20.80">
    <property type="entry name" value="Glycosidases"/>
    <property type="match status" value="1"/>
</dbReference>
<dbReference type="InterPro" id="IPR050314">
    <property type="entry name" value="Glycosyl_Hydrlase_18"/>
</dbReference>
<dbReference type="PANTHER" id="PTHR11177">
    <property type="entry name" value="CHITINASE"/>
    <property type="match status" value="1"/>
</dbReference>
<feature type="region of interest" description="Disordered" evidence="3">
    <location>
        <begin position="999"/>
        <end position="1026"/>
    </location>
</feature>
<keyword evidence="4" id="KW-0472">Membrane</keyword>
<evidence type="ECO:0000313" key="9">
    <source>
        <dbReference type="Proteomes" id="UP000001449"/>
    </source>
</evidence>
<reference evidence="8 9" key="1">
    <citation type="journal article" date="2004" name="Science">
        <title>The genome of the diatom Thalassiosira pseudonana: ecology, evolution, and metabolism.</title>
        <authorList>
            <person name="Armbrust E.V."/>
            <person name="Berges J.A."/>
            <person name="Bowler C."/>
            <person name="Green B.R."/>
            <person name="Martinez D."/>
            <person name="Putnam N.H."/>
            <person name="Zhou S."/>
            <person name="Allen A.E."/>
            <person name="Apt K.E."/>
            <person name="Bechner M."/>
            <person name="Brzezinski M.A."/>
            <person name="Chaal B.K."/>
            <person name="Chiovitti A."/>
            <person name="Davis A.K."/>
            <person name="Demarest M.S."/>
            <person name="Detter J.C."/>
            <person name="Glavina T."/>
            <person name="Goodstein D."/>
            <person name="Hadi M.Z."/>
            <person name="Hellsten U."/>
            <person name="Hildebrand M."/>
            <person name="Jenkins B.D."/>
            <person name="Jurka J."/>
            <person name="Kapitonov V.V."/>
            <person name="Kroger N."/>
            <person name="Lau W.W."/>
            <person name="Lane T.W."/>
            <person name="Larimer F.W."/>
            <person name="Lippmeier J.C."/>
            <person name="Lucas S."/>
            <person name="Medina M."/>
            <person name="Montsant A."/>
            <person name="Obornik M."/>
            <person name="Parker M.S."/>
            <person name="Palenik B."/>
            <person name="Pazour G.J."/>
            <person name="Richardson P.M."/>
            <person name="Rynearson T.A."/>
            <person name="Saito M.A."/>
            <person name="Schwartz D.C."/>
            <person name="Thamatrakoln K."/>
            <person name="Valentin K."/>
            <person name="Vardi A."/>
            <person name="Wilkerson F.P."/>
            <person name="Rokhsar D.S."/>
        </authorList>
    </citation>
    <scope>NUCLEOTIDE SEQUENCE [LARGE SCALE GENOMIC DNA]</scope>
    <source>
        <strain evidence="8 9">CCMP1335</strain>
    </source>
</reference>
<comment type="similarity">
    <text evidence="1">Belongs to the glycosyl hydrolase 18 family. Chitinase class II subfamily.</text>
</comment>
<dbReference type="SUPFAM" id="SSF57625">
    <property type="entry name" value="Invertebrate chitin-binding proteins"/>
    <property type="match status" value="2"/>
</dbReference>
<name>B8CG26_THAPS</name>
<dbReference type="InterPro" id="IPR029070">
    <property type="entry name" value="Chitinase_insertion_sf"/>
</dbReference>
<dbReference type="InterPro" id="IPR017853">
    <property type="entry name" value="GH"/>
</dbReference>
<feature type="chain" id="PRO_5002869426" description="GH18 domain-containing protein" evidence="5">
    <location>
        <begin position="17"/>
        <end position="1438"/>
    </location>
</feature>
<dbReference type="InterPro" id="IPR002557">
    <property type="entry name" value="Chitin-bd_dom"/>
</dbReference>
<dbReference type="InterPro" id="IPR036508">
    <property type="entry name" value="Chitin-bd_dom_sf"/>
</dbReference>
<dbReference type="FunFam" id="3.10.50.10:FF:000020">
    <property type="entry name" value="Uncharacterized protein"/>
    <property type="match status" value="1"/>
</dbReference>
<organism evidence="8 9">
    <name type="scientific">Thalassiosira pseudonana</name>
    <name type="common">Marine diatom</name>
    <name type="synonym">Cyclotella nana</name>
    <dbReference type="NCBI Taxonomy" id="35128"/>
    <lineage>
        <taxon>Eukaryota</taxon>
        <taxon>Sar</taxon>
        <taxon>Stramenopiles</taxon>
        <taxon>Ochrophyta</taxon>
        <taxon>Bacillariophyta</taxon>
        <taxon>Coscinodiscophyceae</taxon>
        <taxon>Thalassiosirophycidae</taxon>
        <taxon>Thalassiosirales</taxon>
        <taxon>Thalassiosiraceae</taxon>
        <taxon>Thalassiosira</taxon>
    </lineage>
</organism>
<dbReference type="Pfam" id="PF03067">
    <property type="entry name" value="LPMO_10"/>
    <property type="match status" value="1"/>
</dbReference>
<evidence type="ECO:0000259" key="7">
    <source>
        <dbReference type="PROSITE" id="PS51910"/>
    </source>
</evidence>
<dbReference type="GO" id="GO:0004568">
    <property type="term" value="F:chitinase activity"/>
    <property type="evidence" value="ECO:0000318"/>
    <property type="project" value="GO_Central"/>
</dbReference>
<feature type="compositionally biased region" description="Low complexity" evidence="3">
    <location>
        <begin position="1322"/>
        <end position="1337"/>
    </location>
</feature>
<feature type="domain" description="GH18" evidence="7">
    <location>
        <begin position="313"/>
        <end position="697"/>
    </location>
</feature>
<evidence type="ECO:0000259" key="6">
    <source>
        <dbReference type="PROSITE" id="PS50940"/>
    </source>
</evidence>
<dbReference type="Pfam" id="PF01607">
    <property type="entry name" value="CBM_14"/>
    <property type="match status" value="2"/>
</dbReference>
<feature type="domain" description="Chitin-binding type-2" evidence="6">
    <location>
        <begin position="926"/>
        <end position="987"/>
    </location>
</feature>
<accession>B8CG26</accession>
<feature type="signal peptide" evidence="5">
    <location>
        <begin position="1"/>
        <end position="16"/>
    </location>
</feature>
<keyword evidence="9" id="KW-1185">Reference proteome</keyword>
<feature type="compositionally biased region" description="Polar residues" evidence="3">
    <location>
        <begin position="891"/>
        <end position="900"/>
    </location>
</feature>
<evidence type="ECO:0000256" key="2">
    <source>
        <dbReference type="ARBA" id="ARBA00022669"/>
    </source>
</evidence>
<dbReference type="SMART" id="SM00636">
    <property type="entry name" value="Glyco_18"/>
    <property type="match status" value="1"/>
</dbReference>
<reference evidence="8 9" key="2">
    <citation type="journal article" date="2008" name="Nature">
        <title>The Phaeodactylum genome reveals the evolutionary history of diatom genomes.</title>
        <authorList>
            <person name="Bowler C."/>
            <person name="Allen A.E."/>
            <person name="Badger J.H."/>
            <person name="Grimwood J."/>
            <person name="Jabbari K."/>
            <person name="Kuo A."/>
            <person name="Maheswari U."/>
            <person name="Martens C."/>
            <person name="Maumus F."/>
            <person name="Otillar R.P."/>
            <person name="Rayko E."/>
            <person name="Salamov A."/>
            <person name="Vandepoele K."/>
            <person name="Beszteri B."/>
            <person name="Gruber A."/>
            <person name="Heijde M."/>
            <person name="Katinka M."/>
            <person name="Mock T."/>
            <person name="Valentin K."/>
            <person name="Verret F."/>
            <person name="Berges J.A."/>
            <person name="Brownlee C."/>
            <person name="Cadoret J.P."/>
            <person name="Chiovitti A."/>
            <person name="Choi C.J."/>
            <person name="Coesel S."/>
            <person name="De Martino A."/>
            <person name="Detter J.C."/>
            <person name="Durkin C."/>
            <person name="Falciatore A."/>
            <person name="Fournet J."/>
            <person name="Haruta M."/>
            <person name="Huysman M.J."/>
            <person name="Jenkins B.D."/>
            <person name="Jiroutova K."/>
            <person name="Jorgensen R.E."/>
            <person name="Joubert Y."/>
            <person name="Kaplan A."/>
            <person name="Kroger N."/>
            <person name="Kroth P.G."/>
            <person name="La Roche J."/>
            <person name="Lindquist E."/>
            <person name="Lommer M."/>
            <person name="Martin-Jezequel V."/>
            <person name="Lopez P.J."/>
            <person name="Lucas S."/>
            <person name="Mangogna M."/>
            <person name="McGinnis K."/>
            <person name="Medlin L.K."/>
            <person name="Montsant A."/>
            <person name="Oudot-Le Secq M.P."/>
            <person name="Napoli C."/>
            <person name="Obornik M."/>
            <person name="Parker M.S."/>
            <person name="Petit J.L."/>
            <person name="Porcel B.M."/>
            <person name="Poulsen N."/>
            <person name="Robison M."/>
            <person name="Rychlewski L."/>
            <person name="Rynearson T.A."/>
            <person name="Schmutz J."/>
            <person name="Shapiro H."/>
            <person name="Siaut M."/>
            <person name="Stanley M."/>
            <person name="Sussman M.R."/>
            <person name="Taylor A.R."/>
            <person name="Vardi A."/>
            <person name="von Dassow P."/>
            <person name="Vyverman W."/>
            <person name="Willis A."/>
            <person name="Wyrwicz L.S."/>
            <person name="Rokhsar D.S."/>
            <person name="Weissenbach J."/>
            <person name="Armbrust E.V."/>
            <person name="Green B.R."/>
            <person name="Van de Peer Y."/>
            <person name="Grigoriev I.V."/>
        </authorList>
    </citation>
    <scope>NUCLEOTIDE SEQUENCE [LARGE SCALE GENOMIC DNA]</scope>
    <source>
        <strain evidence="8 9">CCMP1335</strain>
    </source>
</reference>
<feature type="region of interest" description="Disordered" evidence="3">
    <location>
        <begin position="1312"/>
        <end position="1389"/>
    </location>
</feature>
<dbReference type="eggNOG" id="KOG2806">
    <property type="taxonomic scope" value="Eukaryota"/>
</dbReference>
<feature type="region of interest" description="Disordered" evidence="3">
    <location>
        <begin position="1185"/>
        <end position="1210"/>
    </location>
</feature>
<dbReference type="GO" id="GO:0006032">
    <property type="term" value="P:chitin catabolic process"/>
    <property type="evidence" value="ECO:0000318"/>
    <property type="project" value="GO_Central"/>
</dbReference>
<feature type="region of interest" description="Disordered" evidence="3">
    <location>
        <begin position="805"/>
        <end position="829"/>
    </location>
</feature>
<keyword evidence="2" id="KW-0147">Chitin-binding</keyword>
<proteinExistence type="inferred from homology"/>
<dbReference type="GO" id="GO:0005576">
    <property type="term" value="C:extracellular region"/>
    <property type="evidence" value="ECO:0000318"/>
    <property type="project" value="GO_Central"/>
</dbReference>
<evidence type="ECO:0000313" key="8">
    <source>
        <dbReference type="EMBL" id="EED87892.1"/>
    </source>
</evidence>
<keyword evidence="4" id="KW-1133">Transmembrane helix</keyword>
<dbReference type="Pfam" id="PF00704">
    <property type="entry name" value="Glyco_hydro_18"/>
    <property type="match status" value="1"/>
</dbReference>
<feature type="compositionally biased region" description="Low complexity" evidence="3">
    <location>
        <begin position="879"/>
        <end position="890"/>
    </location>
</feature>
<sequence>MLVLLLHLPLPTTSHGFLSTPRSRNLVAYQDRVYYPLTENDPLPEDCPNCLNRGGVLARCGVVNYSGGSGSGNNETGGGLGGERNYDLPKNALGGAMHANPQATYVEASTVEMEVTLTAHHRGHFEFKACPVESTSEAPEQECFDRYPLMFVSDELYGAPPDPNHPFRAYVAPSTIPSRLNSIDSGGEFKEAMLFRYKLQLPPGVVGELVLIQWYYVASNTGCSHEGYDSYEWPEEWIYVSNRDDEDGGESGGGGSAWDQKMSVGTGLKPCSEVLSEDGNGIPEQFWGCAEVTIQPKSIEATNTQQQQREHGKTIIGYYASWQWYDREKLAAPANMDFTKLTRVNFAFFQTDVSGNLWGTDSWADPNLLFGPYNWNPPPDEPKHCSFDTPTNKVCQHHFYEEGLIHLAHAAGAEVYPSIGGWSLSDPFPAMAKDPVARENFANKCIELIEEYDFDGIPATLTILELQTTQRILRERLDDLGAKTGRFYGLTAALPCGTSNIKNIDIETAAKYLTELNLMTYDFFGSWSPTTGVNAPLYDQGWGGEDVKGFSVDGCVHNWINGGGSPSAINIGLPFYGRSFLKAKGLNETHEGNDENTWHLDDGCPQYFNIIEKLPDMVSVRHEETKTQYAYHDAITGGMVSYDDEEAICDKTEYCLDNNLNGFTSPLAQIIWEISGDVMKDLSTPLLDAVHSKLNNPSLSCKSLAYEASTFSGYSVVSNGQSVASDGTSTTAVSSSPPTPAPTTTPLECPEGYSGSLPYDGCLAYHYCVWGTPTGDPIYCPEGTLYSESGMLCLHSETVTCSLTQSPSISPTDKPTLHPTISMKPTFERGAVVDEDRGSIMSISNQQHNSPNPPSSMPTERFNVSVGSHPDVQPQGDQSSTASDISTSSIMNEPTNSISESTNFTLKEEGVSSTFTASTAISSQLSPQCTPCTEEYTGFNPSTDCSKYCVCQEGRLLEGSLYSCPYQWLFDAIKMQCMPMLDAVCKQFLFDAEQSPSLGEEPQVINDSNNDPIEAGETTPTVKTQPQLPSNHFTIDGAFVTIEIKLPNNPSDISWSLLSFDGRINVSKPPGTYSSFETDSYIYEAISLENGASDHELTITISSNGGDGLCCSRGEGHFKIYNGQPEESNLLLTGGEFGYYEMTSLFLTEDGELVLLSEHSTDEATPTSAANSAPVQAAVVINTDQNTQQTNTVEQETQQTDTSESTQSNVGYSSFFQSGFGSNEDSGEGETTKKSRVVPALISVVAVSLLIGATLLFVAHKRRTLQSSESMINYFEDHDGDNSTIRSWSNHSNEHNDTEVLDVESAYHPSGGAFKKMNKMNSSETTPSTGSESSGDVEQPDYDDDDDYEEEEEVEDVQQTNNDVNVASYTSPHRESPPNTATFNGGSASDSVNNMVEDALNSALSLFDDGDDVVYNVDSILGGLDDDESEEEDEFVFT</sequence>
<dbReference type="InterPro" id="IPR004302">
    <property type="entry name" value="Cellulose/chitin-bd_N"/>
</dbReference>
<keyword evidence="4" id="KW-0812">Transmembrane</keyword>
<evidence type="ECO:0000256" key="1">
    <source>
        <dbReference type="ARBA" id="ARBA00009121"/>
    </source>
</evidence>
<dbReference type="EMBL" id="CM000653">
    <property type="protein sequence ID" value="EED87892.1"/>
    <property type="molecule type" value="Genomic_DNA"/>
</dbReference>
<dbReference type="HOGENOM" id="CLU_252051_0_0_1"/>
<dbReference type="PROSITE" id="PS50940">
    <property type="entry name" value="CHIT_BIND_II"/>
    <property type="match status" value="2"/>
</dbReference>
<feature type="region of interest" description="Disordered" evidence="3">
    <location>
        <begin position="843"/>
        <end position="900"/>
    </location>
</feature>
<dbReference type="PANTHER" id="PTHR11177:SF317">
    <property type="entry name" value="CHITINASE 12-RELATED"/>
    <property type="match status" value="1"/>
</dbReference>
<gene>
    <name evidence="8" type="ORF">THAPSDRAFT_11963</name>
</gene>
<dbReference type="Proteomes" id="UP000001449">
    <property type="component" value="Chromosome 22"/>
</dbReference>
<evidence type="ECO:0000256" key="4">
    <source>
        <dbReference type="SAM" id="Phobius"/>
    </source>
</evidence>
<dbReference type="GeneID" id="7448253"/>
<dbReference type="SUPFAM" id="SSF51445">
    <property type="entry name" value="(Trans)glycosidases"/>
    <property type="match status" value="1"/>
</dbReference>
<feature type="transmembrane region" description="Helical" evidence="4">
    <location>
        <begin position="1237"/>
        <end position="1259"/>
    </location>
</feature>
<dbReference type="SMART" id="SM00494">
    <property type="entry name" value="ChtBD2"/>
    <property type="match status" value="2"/>
</dbReference>
<dbReference type="PROSITE" id="PS51910">
    <property type="entry name" value="GH18_2"/>
    <property type="match status" value="1"/>
</dbReference>
<keyword evidence="5" id="KW-0732">Signal</keyword>
<dbReference type="KEGG" id="tps:THAPSDRAFT_11963"/>
<dbReference type="Gene3D" id="3.10.50.10">
    <property type="match status" value="1"/>
</dbReference>
<feature type="compositionally biased region" description="Polar residues" evidence="3">
    <location>
        <begin position="1360"/>
        <end position="1389"/>
    </location>
</feature>
<dbReference type="GO" id="GO:0008061">
    <property type="term" value="F:chitin binding"/>
    <property type="evidence" value="ECO:0007669"/>
    <property type="project" value="UniProtKB-KW"/>
</dbReference>
<feature type="compositionally biased region" description="Acidic residues" evidence="3">
    <location>
        <begin position="1338"/>
        <end position="1356"/>
    </location>
</feature>
<dbReference type="InParanoid" id="B8CG26"/>